<dbReference type="GO" id="GO:0016020">
    <property type="term" value="C:membrane"/>
    <property type="evidence" value="ECO:0007669"/>
    <property type="project" value="UniProtKB-SubCell"/>
</dbReference>
<sequence>MLLGTPPSALMSPPRDSTARSTTTTTLSYHHHHHHHHRLFLLIIILILSYAAAALAGVSANPSPSPTSTPPPPPPNPRPPRTDGTTSGPVRAASSHPMLFFGAEEAQAMRRRAAASHAPHAARLREAAREMLAAPRDFVPPREPSLFSAQWNEAFGNNLGALSFYCFLYPNHTRALHLALHYMDAMAVQPSWLVRGDPADEVPMAHSLVGFATAFDLLHGRLGPARRSLYLDAIVAAAGYMYERSFDRGWGQQYLHNHQPTNCVALLTAGLVVMAQGHLNDAYLWLSQAVLVMERALLLLREVRDGSLHEGVAYASYSTRSLLQYVHLLLRHLAVDHTGHPWLRQHFAFLYRTILPGFQRTVGIADSNYNWFYGPESQLAFLDAFVMRNGSGNWLADMIRKHRPAAGPGAPSRSQRWTTLHTEFIWFDASLTPRPPPDFGSPRLHIFHDWGVATYGAAQPAGANASFFSFKSGKIGGRAIYDIVHAKRYAAWVHGWRNFNPGHEHPDQNSFVFVPSRGGAGGGGGGAAPPPAACVTEALYGPKYTFLNNGLMFSPPAAPDVCFPPWQGQVTESCDSKWMRYKRGAAGDAHGRLERAQERGGVVFARGEAAGAYDAALGLASVQRSALLLRPDLLLVVDHVRRRPGSRASRMRAFFNNVDAGFRPVAVGALNGAAVAAPAGGDGGGVTAEACRMFWVDDAGVSARGKLSDSPFRSNHSFAGSYLASVVTPLRGAVTRAAFVFLGPSLSLRSLKVIPRNDSVTVYVIANSVLYTVYLRTDEATAPTDGGAGGGVGHGGAVAMVSTDRNTVFFDGGAELPEERPAEDEAAVEDYEAAVDRTLERLRDTFRELDERRNPRKPGPPGPPGGNRPRGGSRRTAEKRGSGGGGNRERPPKRPRASRTRDDGDHGGDAARKPAQENNLRADFGDSDFIDTAEMHDRGLPRWELNPGEDGEEDDAAPPSTPGEGGARGRGDRLPELRPGPADAAVAAAAPGGGFRNEPEAAGRSERRAAAVAPVPYARIFLLANACGFAALLVAQLRCAGRHWVLHNHRVLYALLIADSVAIFGIYSTCSRTDC</sequence>
<feature type="compositionally biased region" description="Pro residues" evidence="9">
    <location>
        <begin position="63"/>
        <end position="79"/>
    </location>
</feature>
<organism evidence="11 12">
    <name type="scientific">Petromyzon marinus</name>
    <name type="common">Sea lamprey</name>
    <dbReference type="NCBI Taxonomy" id="7757"/>
    <lineage>
        <taxon>Eukaryota</taxon>
        <taxon>Metazoa</taxon>
        <taxon>Chordata</taxon>
        <taxon>Craniata</taxon>
        <taxon>Vertebrata</taxon>
        <taxon>Cyclostomata</taxon>
        <taxon>Hyperoartia</taxon>
        <taxon>Petromyzontiformes</taxon>
        <taxon>Petromyzontidae</taxon>
        <taxon>Petromyzon</taxon>
    </lineage>
</organism>
<feature type="compositionally biased region" description="Basic and acidic residues" evidence="9">
    <location>
        <begin position="875"/>
        <end position="892"/>
    </location>
</feature>
<evidence type="ECO:0000256" key="8">
    <source>
        <dbReference type="ARBA" id="ARBA00023235"/>
    </source>
</evidence>
<dbReference type="GO" id="GO:0047757">
    <property type="term" value="F:chondroitin-glucuronate 5-epimerase activity"/>
    <property type="evidence" value="ECO:0007669"/>
    <property type="project" value="TreeGrafter"/>
</dbReference>
<evidence type="ECO:0000256" key="1">
    <source>
        <dbReference type="ARBA" id="ARBA00004141"/>
    </source>
</evidence>
<evidence type="ECO:0000313" key="12">
    <source>
        <dbReference type="RefSeq" id="XP_032832581.1"/>
    </source>
</evidence>
<comment type="similarity">
    <text evidence="2">Belongs to the dermatan-sulfate isomerase family.</text>
</comment>
<keyword evidence="6 10" id="KW-0472">Membrane</keyword>
<gene>
    <name evidence="12" type="primary">LOC116955550</name>
</gene>
<feature type="region of interest" description="Disordered" evidence="9">
    <location>
        <begin position="1"/>
        <end position="29"/>
    </location>
</feature>
<reference evidence="12" key="1">
    <citation type="submission" date="2025-08" db="UniProtKB">
        <authorList>
            <consortium name="RefSeq"/>
        </authorList>
    </citation>
    <scope>IDENTIFICATION</scope>
    <source>
        <tissue evidence="12">Sperm</tissue>
    </source>
</reference>
<feature type="compositionally biased region" description="Basic and acidic residues" evidence="9">
    <location>
        <begin position="899"/>
        <end position="915"/>
    </location>
</feature>
<protein>
    <submittedName>
        <fullName evidence="12">Dermatan-sulfate epimerase-like</fullName>
    </submittedName>
</protein>
<dbReference type="InterPro" id="IPR008929">
    <property type="entry name" value="Chondroitin_lyas"/>
</dbReference>
<name>A0AAJ7XFJ1_PETMA</name>
<feature type="compositionally biased region" description="Acidic residues" evidence="9">
    <location>
        <begin position="947"/>
        <end position="956"/>
    </location>
</feature>
<feature type="region of interest" description="Disordered" evidence="9">
    <location>
        <begin position="58"/>
        <end position="91"/>
    </location>
</feature>
<dbReference type="AlphaFoldDB" id="A0AAJ7XFJ1"/>
<dbReference type="CTD" id="29940"/>
<keyword evidence="4" id="KW-0732">Signal</keyword>
<dbReference type="KEGG" id="pmrn:116955550"/>
<dbReference type="Gene3D" id="1.50.10.100">
    <property type="entry name" value="Chondroitin AC/alginate lyase"/>
    <property type="match status" value="1"/>
</dbReference>
<feature type="compositionally biased region" description="Pro residues" evidence="9">
    <location>
        <begin position="857"/>
        <end position="866"/>
    </location>
</feature>
<keyword evidence="11" id="KW-1185">Reference proteome</keyword>
<keyword evidence="5 10" id="KW-1133">Transmembrane helix</keyword>
<dbReference type="InterPro" id="IPR052447">
    <property type="entry name" value="Dermatan-Sulfate_Isomerase"/>
</dbReference>
<evidence type="ECO:0000256" key="3">
    <source>
        <dbReference type="ARBA" id="ARBA00022692"/>
    </source>
</evidence>
<keyword evidence="3 10" id="KW-0812">Transmembrane</keyword>
<dbReference type="PANTHER" id="PTHR15532:SF3">
    <property type="entry name" value="DERMATAN-SULFATE EPIMERASE"/>
    <property type="match status" value="1"/>
</dbReference>
<feature type="region of interest" description="Disordered" evidence="9">
    <location>
        <begin position="846"/>
        <end position="924"/>
    </location>
</feature>
<evidence type="ECO:0000256" key="6">
    <source>
        <dbReference type="ARBA" id="ARBA00023136"/>
    </source>
</evidence>
<dbReference type="RefSeq" id="XP_032832581.1">
    <property type="nucleotide sequence ID" value="XM_032976690.1"/>
</dbReference>
<feature type="compositionally biased region" description="Low complexity" evidence="9">
    <location>
        <begin position="979"/>
        <end position="990"/>
    </location>
</feature>
<keyword evidence="8" id="KW-0413">Isomerase</keyword>
<evidence type="ECO:0000256" key="5">
    <source>
        <dbReference type="ARBA" id="ARBA00022989"/>
    </source>
</evidence>
<proteinExistence type="inferred from homology"/>
<dbReference type="PANTHER" id="PTHR15532">
    <property type="match status" value="1"/>
</dbReference>
<dbReference type="Proteomes" id="UP001318040">
    <property type="component" value="Chromosome 60"/>
</dbReference>
<evidence type="ECO:0000256" key="4">
    <source>
        <dbReference type="ARBA" id="ARBA00022729"/>
    </source>
</evidence>
<comment type="subcellular location">
    <subcellularLocation>
        <location evidence="1">Membrane</location>
        <topology evidence="1">Multi-pass membrane protein</topology>
    </subcellularLocation>
</comment>
<keyword evidence="7" id="KW-0325">Glycoprotein</keyword>
<evidence type="ECO:0000256" key="7">
    <source>
        <dbReference type="ARBA" id="ARBA00023180"/>
    </source>
</evidence>
<feature type="region of interest" description="Disordered" evidence="9">
    <location>
        <begin position="938"/>
        <end position="1005"/>
    </location>
</feature>
<evidence type="ECO:0000256" key="2">
    <source>
        <dbReference type="ARBA" id="ARBA00006556"/>
    </source>
</evidence>
<feature type="compositionally biased region" description="Basic and acidic residues" evidence="9">
    <location>
        <begin position="967"/>
        <end position="976"/>
    </location>
</feature>
<feature type="transmembrane region" description="Helical" evidence="10">
    <location>
        <begin position="39"/>
        <end position="60"/>
    </location>
</feature>
<evidence type="ECO:0000256" key="10">
    <source>
        <dbReference type="SAM" id="Phobius"/>
    </source>
</evidence>
<evidence type="ECO:0000256" key="9">
    <source>
        <dbReference type="SAM" id="MobiDB-lite"/>
    </source>
</evidence>
<feature type="compositionally biased region" description="Low complexity" evidence="9">
    <location>
        <begin position="19"/>
        <end position="28"/>
    </location>
</feature>
<accession>A0AAJ7XFJ1</accession>
<evidence type="ECO:0000313" key="11">
    <source>
        <dbReference type="Proteomes" id="UP001318040"/>
    </source>
</evidence>
<dbReference type="Gene3D" id="2.70.98.70">
    <property type="match status" value="1"/>
</dbReference>